<dbReference type="PANTHER" id="PTHR23416:SF76">
    <property type="entry name" value="ZN(II)2CYS6 TRANSCRIPTION FACTOR (EUROFUNG)"/>
    <property type="match status" value="1"/>
</dbReference>
<feature type="non-terminal residue" evidence="1">
    <location>
        <position position="1"/>
    </location>
</feature>
<dbReference type="Gene3D" id="2.160.10.10">
    <property type="entry name" value="Hexapeptide repeat proteins"/>
    <property type="match status" value="1"/>
</dbReference>
<dbReference type="GO" id="GO:0008374">
    <property type="term" value="F:O-acyltransferase activity"/>
    <property type="evidence" value="ECO:0007669"/>
    <property type="project" value="TreeGrafter"/>
</dbReference>
<organism evidence="1 2">
    <name type="scientific">Pseudovirgaria hyperparasitica</name>
    <dbReference type="NCBI Taxonomy" id="470096"/>
    <lineage>
        <taxon>Eukaryota</taxon>
        <taxon>Fungi</taxon>
        <taxon>Dikarya</taxon>
        <taxon>Ascomycota</taxon>
        <taxon>Pezizomycotina</taxon>
        <taxon>Dothideomycetes</taxon>
        <taxon>Dothideomycetes incertae sedis</taxon>
        <taxon>Acrospermales</taxon>
        <taxon>Acrospermaceae</taxon>
        <taxon>Pseudovirgaria</taxon>
    </lineage>
</organism>
<dbReference type="Proteomes" id="UP000799437">
    <property type="component" value="Unassembled WGS sequence"/>
</dbReference>
<dbReference type="GeneID" id="54483290"/>
<dbReference type="OrthoDB" id="25818at2759"/>
<dbReference type="InterPro" id="IPR011004">
    <property type="entry name" value="Trimer_LpxA-like_sf"/>
</dbReference>
<evidence type="ECO:0000313" key="2">
    <source>
        <dbReference type="Proteomes" id="UP000799437"/>
    </source>
</evidence>
<dbReference type="InterPro" id="IPR001451">
    <property type="entry name" value="Hexapep"/>
</dbReference>
<keyword evidence="2" id="KW-1185">Reference proteome</keyword>
<dbReference type="InterPro" id="IPR051159">
    <property type="entry name" value="Hexapeptide_acetyltransf"/>
</dbReference>
<dbReference type="SUPFAM" id="SSF51161">
    <property type="entry name" value="Trimeric LpxA-like enzymes"/>
    <property type="match status" value="1"/>
</dbReference>
<evidence type="ECO:0000313" key="1">
    <source>
        <dbReference type="EMBL" id="KAF2752579.1"/>
    </source>
</evidence>
<dbReference type="EMBL" id="ML996607">
    <property type="protein sequence ID" value="KAF2752579.1"/>
    <property type="molecule type" value="Genomic_DNA"/>
</dbReference>
<dbReference type="RefSeq" id="XP_033595037.1">
    <property type="nucleotide sequence ID" value="XM_033742236.1"/>
</dbReference>
<accession>A0A6A6VRP3</accession>
<dbReference type="PANTHER" id="PTHR23416">
    <property type="entry name" value="SIALIC ACID SYNTHASE-RELATED"/>
    <property type="match status" value="1"/>
</dbReference>
<reference evidence="1" key="1">
    <citation type="journal article" date="2020" name="Stud. Mycol.">
        <title>101 Dothideomycetes genomes: a test case for predicting lifestyles and emergence of pathogens.</title>
        <authorList>
            <person name="Haridas S."/>
            <person name="Albert R."/>
            <person name="Binder M."/>
            <person name="Bloem J."/>
            <person name="Labutti K."/>
            <person name="Salamov A."/>
            <person name="Andreopoulos B."/>
            <person name="Baker S."/>
            <person name="Barry K."/>
            <person name="Bills G."/>
            <person name="Bluhm B."/>
            <person name="Cannon C."/>
            <person name="Castanera R."/>
            <person name="Culley D."/>
            <person name="Daum C."/>
            <person name="Ezra D."/>
            <person name="Gonzalez J."/>
            <person name="Henrissat B."/>
            <person name="Kuo A."/>
            <person name="Liang C."/>
            <person name="Lipzen A."/>
            <person name="Lutzoni F."/>
            <person name="Magnuson J."/>
            <person name="Mondo S."/>
            <person name="Nolan M."/>
            <person name="Ohm R."/>
            <person name="Pangilinan J."/>
            <person name="Park H.-J."/>
            <person name="Ramirez L."/>
            <person name="Alfaro M."/>
            <person name="Sun H."/>
            <person name="Tritt A."/>
            <person name="Yoshinaga Y."/>
            <person name="Zwiers L.-H."/>
            <person name="Turgeon B."/>
            <person name="Goodwin S."/>
            <person name="Spatafora J."/>
            <person name="Crous P."/>
            <person name="Grigoriev I."/>
        </authorList>
    </citation>
    <scope>NUCLEOTIDE SEQUENCE</scope>
    <source>
        <strain evidence="1">CBS 121739</strain>
    </source>
</reference>
<proteinExistence type="predicted"/>
<name>A0A6A6VRP3_9PEZI</name>
<dbReference type="Pfam" id="PF00132">
    <property type="entry name" value="Hexapep"/>
    <property type="match status" value="2"/>
</dbReference>
<dbReference type="AlphaFoldDB" id="A0A6A6VRP3"/>
<gene>
    <name evidence="1" type="ORF">EJ05DRAFT_446527</name>
</gene>
<protein>
    <submittedName>
        <fullName evidence="1">Trimeric LpxA-like protein</fullName>
    </submittedName>
</protein>
<sequence length="216" mass="23812">QPSEKTKMLNGQSYSFFAMQLVTDHRLCKERLKQFDYANSCPELITEHFRSVLCASDIRYGPDHPESVQGTMGHGVIIEDPFSCDYGYNIHIGDNVMIGSNCTILDACKVCIGNDTVIGPNVTLAGYLLSDSPQRRRGFQSKAQGGEINIEENCAIGANVTVLPGVRIGMGAMIRPGSIIDKVRCIRLLSLNLMKIGYTAMYPIVIERGLSDFEEL</sequence>